<evidence type="ECO:0000256" key="4">
    <source>
        <dbReference type="SAM" id="MobiDB-lite"/>
    </source>
</evidence>
<feature type="domain" description="Ig-like" evidence="5">
    <location>
        <begin position="131"/>
        <end position="217"/>
    </location>
</feature>
<dbReference type="GO" id="GO:0005634">
    <property type="term" value="C:nucleus"/>
    <property type="evidence" value="ECO:0007669"/>
    <property type="project" value="TreeGrafter"/>
</dbReference>
<protein>
    <submittedName>
        <fullName evidence="7">Ig-like domain-containing protein</fullName>
    </submittedName>
</protein>
<evidence type="ECO:0000259" key="5">
    <source>
        <dbReference type="PROSITE" id="PS50835"/>
    </source>
</evidence>
<dbReference type="GO" id="GO:0008419">
    <property type="term" value="F:RNA lariat debranching enzyme activity"/>
    <property type="evidence" value="ECO:0007669"/>
    <property type="project" value="TreeGrafter"/>
</dbReference>
<dbReference type="SMART" id="SM01124">
    <property type="entry name" value="DBR1"/>
    <property type="match status" value="1"/>
</dbReference>
<dbReference type="InterPro" id="IPR007708">
    <property type="entry name" value="DBR1_C"/>
</dbReference>
<keyword evidence="6" id="KW-1185">Reference proteome</keyword>
<evidence type="ECO:0000313" key="7">
    <source>
        <dbReference type="WBParaSite" id="PSAMB.scaffold144size73127.g2499.t1"/>
    </source>
</evidence>
<dbReference type="AlphaFoldDB" id="A0A914V4A2"/>
<dbReference type="InterPro" id="IPR029052">
    <property type="entry name" value="Metallo-depent_PP-like"/>
</dbReference>
<feature type="compositionally biased region" description="Acidic residues" evidence="4">
    <location>
        <begin position="871"/>
        <end position="880"/>
    </location>
</feature>
<keyword evidence="1" id="KW-0677">Repeat</keyword>
<dbReference type="FunFam" id="2.60.40.10:FF:000032">
    <property type="entry name" value="palladin isoform X1"/>
    <property type="match status" value="1"/>
</dbReference>
<feature type="region of interest" description="Disordered" evidence="4">
    <location>
        <begin position="800"/>
        <end position="820"/>
    </location>
</feature>
<dbReference type="Gene3D" id="2.60.40.10">
    <property type="entry name" value="Immunoglobulins"/>
    <property type="match status" value="4"/>
</dbReference>
<dbReference type="SMART" id="SM00408">
    <property type="entry name" value="IGc2"/>
    <property type="match status" value="3"/>
</dbReference>
<feature type="domain" description="Ig-like" evidence="5">
    <location>
        <begin position="484"/>
        <end position="521"/>
    </location>
</feature>
<dbReference type="InterPro" id="IPR036179">
    <property type="entry name" value="Ig-like_dom_sf"/>
</dbReference>
<feature type="compositionally biased region" description="Polar residues" evidence="4">
    <location>
        <begin position="881"/>
        <end position="891"/>
    </location>
</feature>
<feature type="domain" description="Ig-like" evidence="5">
    <location>
        <begin position="39"/>
        <end position="126"/>
    </location>
</feature>
<reference evidence="7" key="1">
    <citation type="submission" date="2022-11" db="UniProtKB">
        <authorList>
            <consortium name="WormBaseParasite"/>
        </authorList>
    </citation>
    <scope>IDENTIFICATION</scope>
</reference>
<evidence type="ECO:0000313" key="6">
    <source>
        <dbReference type="Proteomes" id="UP000887566"/>
    </source>
</evidence>
<dbReference type="InterPro" id="IPR013783">
    <property type="entry name" value="Ig-like_fold"/>
</dbReference>
<accession>A0A914V4A2</accession>
<keyword evidence="3" id="KW-0393">Immunoglobulin domain</keyword>
<name>A0A914V4A2_9BILA</name>
<dbReference type="InterPro" id="IPR003599">
    <property type="entry name" value="Ig_sub"/>
</dbReference>
<sequence>MARSCNSATGGVMHRWNGVGRGLKGEPTCLSPLCPHFPPRITEKPRRVVVQNGEMAELWCEALGVPEPHITWLKDDVAIAETSVESFTDKRVTTAAFKKVEPSQAGVYTCKAENWAGTSYKDVDLVVLIPPSILPERMNITAKLRETVIIPCNATGIPEPVVSWYKEPNIDIVGNGEKFQILGTSLAIRDVREDDDSFYRCVAKSKAGVAIGFRKLDVDVPKKDWKVIWVECDENGNPVRTTYVPARGDLPDDDNTLLPWRTEFQELPENGTNGVLIRCLPGPRGPRRAPIQKAPHFVELPKTSMVALGATLEITCGAVGPPTPTIAWMLNGKLLENAPASHNGKSVLKIEALQEKDVGTYTCIARNDIGSTSATAVVRLALEGASANLLSPMSKSVWTRRVAVLTCIDKGVPVPAKLGYLAHWTKNGRPIVSDDQIHVLLNGSLVVFEPEALDPVELEKYHCSLKSRQHLVSYSTQMVTEVVPQVVVTPKRTVVKPGSSVFIHCSVTAEPLTTKIEWTRNDVAVVLDSRTFMHVNNTLLQVLLGRKARTRIDELPYGGWVAPDIYYMGYAGVLRFAGLRIAGLSGIYKFHDYNKGHFEFPPLNENAKRSAYHVRSTEVFRLKQLKQDGQPSVDIVVSHDWPRGITDYGDVDTLLRVKPFFREEIDKGQLGNPSTMSLLQELRPRYWFAAHMHVKFPAIVPHAGGLETRYLALDKPIPRRQFLQIIEVEVDADADRKLSYDSQWLAILRSTDSLTCLLDRTVYMPGPGGPDGERWNFRPSEDEVADVIRRFNDDLVVPDNFRRTAPPHRPTDTKRNTPTSLYYRNPQTTEFCEKLGNTDVNREFCERNTAGVGQPFYLVEGKSEIINPDEIDLDETEGADESTTPVASTEMTVDAGEPIDPFVAPSLKRTSEEPTGAESSTTTAQEEEAQPPKMKRRNAAMYESVEPAVDADDDF</sequence>
<dbReference type="WBParaSite" id="PSAMB.scaffold144size73127.g2499.t1">
    <property type="protein sequence ID" value="PSAMB.scaffold144size73127.g2499.t1"/>
    <property type="gene ID" value="PSAMB.scaffold144size73127.g2499"/>
</dbReference>
<dbReference type="InterPro" id="IPR007110">
    <property type="entry name" value="Ig-like_dom"/>
</dbReference>
<dbReference type="PROSITE" id="PS50835">
    <property type="entry name" value="IG_LIKE"/>
    <property type="match status" value="4"/>
</dbReference>
<evidence type="ECO:0000256" key="2">
    <source>
        <dbReference type="ARBA" id="ARBA00023157"/>
    </source>
</evidence>
<dbReference type="SUPFAM" id="SSF48726">
    <property type="entry name" value="Immunoglobulin"/>
    <property type="match status" value="5"/>
</dbReference>
<dbReference type="Pfam" id="PF13927">
    <property type="entry name" value="Ig_3"/>
    <property type="match status" value="2"/>
</dbReference>
<dbReference type="PANTHER" id="PTHR12849">
    <property type="entry name" value="RNA LARIAT DEBRANCHING ENZYME"/>
    <property type="match status" value="1"/>
</dbReference>
<dbReference type="InterPro" id="IPR013098">
    <property type="entry name" value="Ig_I-set"/>
</dbReference>
<dbReference type="SMART" id="SM00409">
    <property type="entry name" value="IG"/>
    <property type="match status" value="4"/>
</dbReference>
<organism evidence="6 7">
    <name type="scientific">Plectus sambesii</name>
    <dbReference type="NCBI Taxonomy" id="2011161"/>
    <lineage>
        <taxon>Eukaryota</taxon>
        <taxon>Metazoa</taxon>
        <taxon>Ecdysozoa</taxon>
        <taxon>Nematoda</taxon>
        <taxon>Chromadorea</taxon>
        <taxon>Plectida</taxon>
        <taxon>Plectina</taxon>
        <taxon>Plectoidea</taxon>
        <taxon>Plectidae</taxon>
        <taxon>Plectus</taxon>
    </lineage>
</organism>
<keyword evidence="2" id="KW-1015">Disulfide bond</keyword>
<dbReference type="Proteomes" id="UP000887566">
    <property type="component" value="Unplaced"/>
</dbReference>
<dbReference type="SUPFAM" id="SSF56300">
    <property type="entry name" value="Metallo-dependent phosphatases"/>
    <property type="match status" value="1"/>
</dbReference>
<evidence type="ECO:0000256" key="1">
    <source>
        <dbReference type="ARBA" id="ARBA00022737"/>
    </source>
</evidence>
<dbReference type="Pfam" id="PF05011">
    <property type="entry name" value="DBR1"/>
    <property type="match status" value="1"/>
</dbReference>
<feature type="domain" description="Ig-like" evidence="5">
    <location>
        <begin position="295"/>
        <end position="379"/>
    </location>
</feature>
<evidence type="ECO:0000256" key="3">
    <source>
        <dbReference type="ARBA" id="ARBA00023319"/>
    </source>
</evidence>
<dbReference type="PANTHER" id="PTHR12849:SF0">
    <property type="entry name" value="LARIAT DEBRANCHING ENZYME"/>
    <property type="match status" value="1"/>
</dbReference>
<dbReference type="GO" id="GO:0000398">
    <property type="term" value="P:mRNA splicing, via spliceosome"/>
    <property type="evidence" value="ECO:0007669"/>
    <property type="project" value="TreeGrafter"/>
</dbReference>
<dbReference type="Pfam" id="PF07679">
    <property type="entry name" value="I-set"/>
    <property type="match status" value="1"/>
</dbReference>
<dbReference type="InterPro" id="IPR003598">
    <property type="entry name" value="Ig_sub2"/>
</dbReference>
<dbReference type="FunFam" id="2.60.40.10:FF:000107">
    <property type="entry name" value="Myosin, light chain kinase a"/>
    <property type="match status" value="1"/>
</dbReference>
<proteinExistence type="predicted"/>
<feature type="region of interest" description="Disordered" evidence="4">
    <location>
        <begin position="871"/>
        <end position="955"/>
    </location>
</feature>